<accession>A0A0A2LT24</accession>
<keyword evidence="2" id="KW-1185">Reference proteome</keyword>
<name>A0A0A2LT24_9FLAO</name>
<protein>
    <submittedName>
        <fullName evidence="1">Uncharacterized protein</fullName>
    </submittedName>
</protein>
<comment type="caution">
    <text evidence="1">The sequence shown here is derived from an EMBL/GenBank/DDBJ whole genome shotgun (WGS) entry which is preliminary data.</text>
</comment>
<dbReference type="Proteomes" id="UP000030129">
    <property type="component" value="Unassembled WGS sequence"/>
</dbReference>
<sequence length="216" mass="26020">MAIVTKYLSETLDPITEGERLTSDKYHEEIYIDGFLKKRTHLGNSRKGRYRITHYFLNDSEDINTILNEFCDIDLRKRCIIYNNMQTNGNYTLWDWTEYSLEKVIKFKGKVVFDSNNRRLVDIDYDINTNAIKRANKYFYENVYEGELSDRLLEFKYYENGELEYISDIKNRFDYVKPINLTQFLADTKFSQVDFPWDQHTYYHNLYPLFPEGDTV</sequence>
<dbReference type="AlphaFoldDB" id="A0A0A2LT24"/>
<proteinExistence type="predicted"/>
<reference evidence="1 2" key="1">
    <citation type="submission" date="2013-09" db="EMBL/GenBank/DDBJ databases">
        <authorList>
            <person name="Zeng Z."/>
            <person name="Chen C."/>
        </authorList>
    </citation>
    <scope>NUCLEOTIDE SEQUENCE [LARGE SCALE GENOMIC DNA]</scope>
    <source>
        <strain evidence="1 2">F44-8</strain>
    </source>
</reference>
<evidence type="ECO:0000313" key="2">
    <source>
        <dbReference type="Proteomes" id="UP000030129"/>
    </source>
</evidence>
<organism evidence="1 2">
    <name type="scientific">Flavobacterium beibuense F44-8</name>
    <dbReference type="NCBI Taxonomy" id="1406840"/>
    <lineage>
        <taxon>Bacteria</taxon>
        <taxon>Pseudomonadati</taxon>
        <taxon>Bacteroidota</taxon>
        <taxon>Flavobacteriia</taxon>
        <taxon>Flavobacteriales</taxon>
        <taxon>Flavobacteriaceae</taxon>
        <taxon>Flavobacterium</taxon>
    </lineage>
</organism>
<dbReference type="EMBL" id="JRLV01000003">
    <property type="protein sequence ID" value="KGO83487.1"/>
    <property type="molecule type" value="Genomic_DNA"/>
</dbReference>
<evidence type="ECO:0000313" key="1">
    <source>
        <dbReference type="EMBL" id="KGO83487.1"/>
    </source>
</evidence>
<dbReference type="RefSeq" id="WP_035130910.1">
    <property type="nucleotide sequence ID" value="NZ_JRLV01000003.1"/>
</dbReference>
<gene>
    <name evidence="1" type="ORF">Q763_02665</name>
</gene>